<dbReference type="GO" id="GO:0000155">
    <property type="term" value="F:phosphorelay sensor kinase activity"/>
    <property type="evidence" value="ECO:0007669"/>
    <property type="project" value="InterPro"/>
</dbReference>
<comment type="catalytic activity">
    <reaction evidence="1">
        <text>ATP + protein L-histidine = ADP + protein N-phospho-L-histidine.</text>
        <dbReference type="EC" id="2.7.13.3"/>
    </reaction>
</comment>
<dbReference type="InterPro" id="IPR036890">
    <property type="entry name" value="HATPase_C_sf"/>
</dbReference>
<evidence type="ECO:0000256" key="4">
    <source>
        <dbReference type="ARBA" id="ARBA00022679"/>
    </source>
</evidence>
<dbReference type="Proteomes" id="UP000465846">
    <property type="component" value="Chromosome"/>
</dbReference>
<dbReference type="EMBL" id="CP048739">
    <property type="protein sequence ID" value="QIB75489.1"/>
    <property type="molecule type" value="Genomic_DNA"/>
</dbReference>
<dbReference type="PROSITE" id="PS50112">
    <property type="entry name" value="PAS"/>
    <property type="match status" value="1"/>
</dbReference>
<dbReference type="InterPro" id="IPR036097">
    <property type="entry name" value="HisK_dim/P_sf"/>
</dbReference>
<keyword evidence="3" id="KW-0597">Phosphoprotein</keyword>
<dbReference type="RefSeq" id="WP_163487258.1">
    <property type="nucleotide sequence ID" value="NZ_CP048739.1"/>
</dbReference>
<protein>
    <recommendedName>
        <fullName evidence="2">histidine kinase</fullName>
        <ecNumber evidence="2">2.7.13.3</ecNumber>
    </recommendedName>
</protein>
<dbReference type="Pfam" id="PF02518">
    <property type="entry name" value="HATPase_c"/>
    <property type="match status" value="1"/>
</dbReference>
<evidence type="ECO:0000313" key="9">
    <source>
        <dbReference type="EMBL" id="QIB75489.1"/>
    </source>
</evidence>
<dbReference type="SMART" id="SM00388">
    <property type="entry name" value="HisKA"/>
    <property type="match status" value="1"/>
</dbReference>
<evidence type="ECO:0000256" key="3">
    <source>
        <dbReference type="ARBA" id="ARBA00022553"/>
    </source>
</evidence>
<evidence type="ECO:0000256" key="6">
    <source>
        <dbReference type="SAM" id="Coils"/>
    </source>
</evidence>
<dbReference type="SUPFAM" id="SSF47384">
    <property type="entry name" value="Homodimeric domain of signal transducing histidine kinase"/>
    <property type="match status" value="1"/>
</dbReference>
<reference evidence="9 10" key="1">
    <citation type="submission" date="2020-02" db="EMBL/GenBank/DDBJ databases">
        <title>Whole genome sequence of Halogeometricum borinquense strain wsp4.</title>
        <authorList>
            <person name="Verma D.K."/>
            <person name="Gopal K."/>
            <person name="Prasad E.S."/>
        </authorList>
    </citation>
    <scope>NUCLEOTIDE SEQUENCE [LARGE SCALE GENOMIC DNA]</scope>
    <source>
        <strain evidence="10">wsp4</strain>
    </source>
</reference>
<dbReference type="InterPro" id="IPR000014">
    <property type="entry name" value="PAS"/>
</dbReference>
<evidence type="ECO:0000256" key="1">
    <source>
        <dbReference type="ARBA" id="ARBA00000085"/>
    </source>
</evidence>
<dbReference type="PRINTS" id="PR00344">
    <property type="entry name" value="BCTRLSENSOR"/>
</dbReference>
<evidence type="ECO:0000256" key="5">
    <source>
        <dbReference type="ARBA" id="ARBA00022777"/>
    </source>
</evidence>
<evidence type="ECO:0000259" key="8">
    <source>
        <dbReference type="PROSITE" id="PS50112"/>
    </source>
</evidence>
<dbReference type="SMART" id="SM00387">
    <property type="entry name" value="HATPase_c"/>
    <property type="match status" value="1"/>
</dbReference>
<dbReference type="InterPro" id="IPR003661">
    <property type="entry name" value="HisK_dim/P_dom"/>
</dbReference>
<keyword evidence="6" id="KW-0175">Coiled coil</keyword>
<dbReference type="Pfam" id="PF00512">
    <property type="entry name" value="HisKA"/>
    <property type="match status" value="1"/>
</dbReference>
<dbReference type="GeneID" id="44080737"/>
<accession>A0A6C0UNM6</accession>
<sequence length="456" mass="51355">MSENALHQELQRTERFLELVLETGRMNGSFVDTELRHTWVAKPTLGVSKEEIIGKTDAELFTDAVSGPVMEAKREAIETESHVEREFTSIHSSRQNRYRIAAEPIYDTDDKVEGAMCAAIDLSGQYRFLERTTDSVFTVDSDWNVTFWNERIAERTDIEPGEIVGKNIWDVYEDAIPTELKAQFRRVMETGEPAETEQYLPEPFGYWVEIRMFADDDGLSVYSREITERKEYEQQLESQRDTLDILNQVLRHDIRNDLQMVSGYADLIAEQLDEEDKAYVETIQKRAEHAVELTRTAREISEVLFADASETGAEELQESLLSEVEDIRAANPDAVVTVDKPVPDVTVSADDMLPSVFRNLLKNAVLHNDKPAPEITVTIDERDDEVIVRVADNGPGIPDNQKEKIFGKGEKGLDSEGTGIGLYLVQTLVEGYGGSIEVEDNEPEGAVFSVTLPKAA</sequence>
<gene>
    <name evidence="9" type="ORF">G3I44_15010</name>
</gene>
<dbReference type="Gene3D" id="3.30.450.20">
    <property type="entry name" value="PAS domain"/>
    <property type="match status" value="2"/>
</dbReference>
<keyword evidence="5" id="KW-0418">Kinase</keyword>
<evidence type="ECO:0000313" key="10">
    <source>
        <dbReference type="Proteomes" id="UP000465846"/>
    </source>
</evidence>
<dbReference type="SUPFAM" id="SSF55785">
    <property type="entry name" value="PYP-like sensor domain (PAS domain)"/>
    <property type="match status" value="2"/>
</dbReference>
<feature type="coiled-coil region" evidence="6">
    <location>
        <begin position="222"/>
        <end position="249"/>
    </location>
</feature>
<evidence type="ECO:0000259" key="7">
    <source>
        <dbReference type="PROSITE" id="PS50109"/>
    </source>
</evidence>
<dbReference type="Gene3D" id="3.30.565.10">
    <property type="entry name" value="Histidine kinase-like ATPase, C-terminal domain"/>
    <property type="match status" value="1"/>
</dbReference>
<feature type="domain" description="PAS" evidence="8">
    <location>
        <begin position="127"/>
        <end position="191"/>
    </location>
</feature>
<dbReference type="SUPFAM" id="SSF55874">
    <property type="entry name" value="ATPase domain of HSP90 chaperone/DNA topoisomerase II/histidine kinase"/>
    <property type="match status" value="1"/>
</dbReference>
<dbReference type="Gene3D" id="1.10.287.130">
    <property type="match status" value="1"/>
</dbReference>
<evidence type="ECO:0000256" key="2">
    <source>
        <dbReference type="ARBA" id="ARBA00012438"/>
    </source>
</evidence>
<dbReference type="Pfam" id="PF08448">
    <property type="entry name" value="PAS_4"/>
    <property type="match status" value="2"/>
</dbReference>
<name>A0A6C0UNM6_9EURY</name>
<dbReference type="SMART" id="SM00091">
    <property type="entry name" value="PAS"/>
    <property type="match status" value="2"/>
</dbReference>
<feature type="domain" description="Histidine kinase" evidence="7">
    <location>
        <begin position="249"/>
        <end position="456"/>
    </location>
</feature>
<dbReference type="PANTHER" id="PTHR43304">
    <property type="entry name" value="PHYTOCHROME-LIKE PROTEIN CPH1"/>
    <property type="match status" value="1"/>
</dbReference>
<dbReference type="InterPro" id="IPR013656">
    <property type="entry name" value="PAS_4"/>
</dbReference>
<dbReference type="CDD" id="cd00082">
    <property type="entry name" value="HisKA"/>
    <property type="match status" value="1"/>
</dbReference>
<dbReference type="InterPro" id="IPR035965">
    <property type="entry name" value="PAS-like_dom_sf"/>
</dbReference>
<dbReference type="InterPro" id="IPR005467">
    <property type="entry name" value="His_kinase_dom"/>
</dbReference>
<dbReference type="InterPro" id="IPR052162">
    <property type="entry name" value="Sensor_kinase/Photoreceptor"/>
</dbReference>
<dbReference type="CDD" id="cd00130">
    <property type="entry name" value="PAS"/>
    <property type="match status" value="1"/>
</dbReference>
<keyword evidence="4" id="KW-0808">Transferase</keyword>
<proteinExistence type="predicted"/>
<dbReference type="InterPro" id="IPR003594">
    <property type="entry name" value="HATPase_dom"/>
</dbReference>
<dbReference type="PANTHER" id="PTHR43304:SF1">
    <property type="entry name" value="PAC DOMAIN-CONTAINING PROTEIN"/>
    <property type="match status" value="1"/>
</dbReference>
<organism evidence="9 10">
    <name type="scientific">Halogeometricum borinquense</name>
    <dbReference type="NCBI Taxonomy" id="60847"/>
    <lineage>
        <taxon>Archaea</taxon>
        <taxon>Methanobacteriati</taxon>
        <taxon>Methanobacteriota</taxon>
        <taxon>Stenosarchaea group</taxon>
        <taxon>Halobacteria</taxon>
        <taxon>Halobacteriales</taxon>
        <taxon>Haloferacaceae</taxon>
        <taxon>Halogeometricum</taxon>
    </lineage>
</organism>
<dbReference type="InterPro" id="IPR004358">
    <property type="entry name" value="Sig_transdc_His_kin-like_C"/>
</dbReference>
<dbReference type="AlphaFoldDB" id="A0A6C0UNM6"/>
<dbReference type="CDD" id="cd00075">
    <property type="entry name" value="HATPase"/>
    <property type="match status" value="1"/>
</dbReference>
<dbReference type="PROSITE" id="PS50109">
    <property type="entry name" value="HIS_KIN"/>
    <property type="match status" value="1"/>
</dbReference>
<dbReference type="EC" id="2.7.13.3" evidence="2"/>